<dbReference type="EMBL" id="JXLN01016543">
    <property type="protein sequence ID" value="KPM11139.1"/>
    <property type="molecule type" value="Genomic_DNA"/>
</dbReference>
<keyword evidence="16" id="KW-1185">Reference proteome</keyword>
<feature type="binding site" evidence="10">
    <location>
        <begin position="333"/>
        <end position="334"/>
    </location>
    <ligand>
        <name>FMN</name>
        <dbReference type="ChEBI" id="CHEBI:58210"/>
    </ligand>
</feature>
<evidence type="ECO:0000256" key="1">
    <source>
        <dbReference type="ARBA" id="ARBA00001917"/>
    </source>
</evidence>
<feature type="binding site" evidence="10">
    <location>
        <position position="279"/>
    </location>
    <ligand>
        <name>glyoxylate</name>
        <dbReference type="ChEBI" id="CHEBI:36655"/>
    </ligand>
</feature>
<proteinExistence type="inferred from homology"/>
<evidence type="ECO:0000313" key="14">
    <source>
        <dbReference type="EMBL" id="KPM11139.1"/>
    </source>
</evidence>
<dbReference type="InterPro" id="IPR008259">
    <property type="entry name" value="FMN_hydac_DH_AS"/>
</dbReference>
<dbReference type="InterPro" id="IPR012133">
    <property type="entry name" value="Alpha-hydoxy_acid_DH_FMN"/>
</dbReference>
<reference evidence="16" key="2">
    <citation type="journal article" date="2020" name="PLoS Negl. Trop. Dis.">
        <title>High-quality nuclear genome for Sarcoptes scabiei-A critical resource for a neglected parasite.</title>
        <authorList>
            <person name="Korhonen P.K."/>
            <person name="Gasser R.B."/>
            <person name="Ma G."/>
            <person name="Wang T."/>
            <person name="Stroehlein A.J."/>
            <person name="Young N.D."/>
            <person name="Ang C.S."/>
            <person name="Fernando D.D."/>
            <person name="Lu H.C."/>
            <person name="Taylor S."/>
            <person name="Reynolds S.L."/>
            <person name="Mofiz E."/>
            <person name="Najaraj S.H."/>
            <person name="Gowda H."/>
            <person name="Madugundu A."/>
            <person name="Renuse S."/>
            <person name="Holt D."/>
            <person name="Pandey A."/>
            <person name="Papenfuss A.T."/>
            <person name="Fischer K."/>
        </authorList>
    </citation>
    <scope>NUCLEOTIDE SEQUENCE [LARGE SCALE GENOMIC DNA]</scope>
</reference>
<comment type="similarity">
    <text evidence="6">Belongs to the FMN-dependent alpha-hydroxy acid dehydrogenase family.</text>
</comment>
<feature type="binding site" evidence="10">
    <location>
        <position position="124"/>
    </location>
    <ligand>
        <name>FMN</name>
        <dbReference type="ChEBI" id="CHEBI:58210"/>
    </ligand>
</feature>
<dbReference type="EC" id="1.1.3.15" evidence="2"/>
<evidence type="ECO:0000313" key="17">
    <source>
        <dbReference type="Proteomes" id="UP000616769"/>
    </source>
</evidence>
<evidence type="ECO:0000256" key="3">
    <source>
        <dbReference type="ARBA" id="ARBA00022630"/>
    </source>
</evidence>
<feature type="binding site" evidence="10">
    <location>
        <position position="282"/>
    </location>
    <ligand>
        <name>glyoxylate</name>
        <dbReference type="ChEBI" id="CHEBI:36655"/>
    </ligand>
</feature>
<dbReference type="InterPro" id="IPR013785">
    <property type="entry name" value="Aldolase_TIM"/>
</dbReference>
<comment type="cofactor">
    <cofactor evidence="1">
        <name>FMN</name>
        <dbReference type="ChEBI" id="CHEBI:58210"/>
    </cofactor>
</comment>
<feature type="binding site" evidence="10">
    <location>
        <begin position="310"/>
        <end position="314"/>
    </location>
    <ligand>
        <name>FMN</name>
        <dbReference type="ChEBI" id="CHEBI:58210"/>
    </ligand>
</feature>
<dbReference type="Proteomes" id="UP000616769">
    <property type="component" value="Unassembled WGS sequence"/>
</dbReference>
<dbReference type="CDD" id="cd02809">
    <property type="entry name" value="alpha_hydroxyacid_oxid_FMN"/>
    <property type="match status" value="1"/>
</dbReference>
<dbReference type="OrthoDB" id="25826at2759"/>
<keyword evidence="3 10" id="KW-0285">Flavoprotein</keyword>
<evidence type="ECO:0000256" key="4">
    <source>
        <dbReference type="ARBA" id="ARBA00022643"/>
    </source>
</evidence>
<feature type="domain" description="FMN hydroxy acid dehydrogenase" evidence="12">
    <location>
        <begin position="15"/>
        <end position="384"/>
    </location>
</feature>
<evidence type="ECO:0000256" key="10">
    <source>
        <dbReference type="PIRSR" id="PIRSR000138-2"/>
    </source>
</evidence>
<dbReference type="AlphaFoldDB" id="A0A132AJY7"/>
<evidence type="ECO:0000256" key="8">
    <source>
        <dbReference type="ARBA" id="ARBA00029327"/>
    </source>
</evidence>
<dbReference type="EnsemblMetazoa" id="SSS_6321s_mrna">
    <property type="protein sequence ID" value="KAF7495945.1"/>
    <property type="gene ID" value="SSS_6321"/>
</dbReference>
<dbReference type="OMA" id="RIWFRPK"/>
<reference evidence="15" key="4">
    <citation type="submission" date="2022-06" db="UniProtKB">
        <authorList>
            <consortium name="EnsemblMetazoa"/>
        </authorList>
    </citation>
    <scope>IDENTIFICATION</scope>
</reference>
<comment type="catalytic activity">
    <reaction evidence="8">
        <text>2-hydroxyoctanoate + O2 = 2-oxooctanoate + H2O2</text>
        <dbReference type="Rhea" id="RHEA:67940"/>
        <dbReference type="ChEBI" id="CHEBI:15379"/>
        <dbReference type="ChEBI" id="CHEBI:16240"/>
        <dbReference type="ChEBI" id="CHEBI:133514"/>
        <dbReference type="ChEBI" id="CHEBI:176689"/>
    </reaction>
    <physiologicalReaction direction="left-to-right" evidence="8">
        <dbReference type="Rhea" id="RHEA:67941"/>
    </physiologicalReaction>
</comment>
<sequence length="389" mass="43859">MKLQAYDDRSPPKQSSQSKVVNLDDIEQEARKRLPKFAFDYYQSGATGELTLRENRRQFDRILIRPRMLRFNVSMRSINTTVLGIPISFPVCVAPTAMQKMADSLGEVANAIACSAEKTIMTLSTIATSSIEEVAKAVPNSPKFFQLYIYKDRDITRSLVKRAEDCGFKALMLTVDTPFMGQRYADERNRFKLPPDLRMANFEKESESSNRIQHIKDDQPSSGLTEYTNQLFDQSLTWKDLDWLRSITRLPIIVKGIMTSEDARIALKHKVDGILVSNHGGRQLDTVPSTIESLLEIIEAVDNRCEVYLDGGIRRGTDIFKALALGARAVFIGRPMIYGLAYNGVDGCRRVLQILRKEFDSTMALAGCAKLDQIDRTMVIRSGELLAKL</sequence>
<comment type="catalytic activity">
    <reaction evidence="7">
        <text>a (2S)-2-hydroxycarboxylate + O2 = a 2-oxocarboxylate + H2O2</text>
        <dbReference type="Rhea" id="RHEA:16789"/>
        <dbReference type="ChEBI" id="CHEBI:15379"/>
        <dbReference type="ChEBI" id="CHEBI:16240"/>
        <dbReference type="ChEBI" id="CHEBI:35179"/>
        <dbReference type="ChEBI" id="CHEBI:58123"/>
        <dbReference type="EC" id="1.1.3.15"/>
    </reaction>
    <physiologicalReaction direction="left-to-right" evidence="7">
        <dbReference type="Rhea" id="RHEA:16790"/>
    </physiologicalReaction>
</comment>
<evidence type="ECO:0000256" key="2">
    <source>
        <dbReference type="ARBA" id="ARBA00013087"/>
    </source>
</evidence>
<feature type="region of interest" description="Disordered" evidence="11">
    <location>
        <begin position="1"/>
        <end position="20"/>
    </location>
</feature>
<dbReference type="EMBL" id="WVUK01000043">
    <property type="protein sequence ID" value="KAF7495945.1"/>
    <property type="molecule type" value="Genomic_DNA"/>
</dbReference>
<dbReference type="PIRSF" id="PIRSF000138">
    <property type="entry name" value="Al-hdrx_acd_dh"/>
    <property type="match status" value="1"/>
</dbReference>
<evidence type="ECO:0000256" key="11">
    <source>
        <dbReference type="SAM" id="MobiDB-lite"/>
    </source>
</evidence>
<feature type="binding site" evidence="10">
    <location>
        <position position="277"/>
    </location>
    <ligand>
        <name>FMN</name>
        <dbReference type="ChEBI" id="CHEBI:58210"/>
    </ligand>
</feature>
<keyword evidence="5" id="KW-0560">Oxidoreductase</keyword>
<dbReference type="SUPFAM" id="SSF51395">
    <property type="entry name" value="FMN-linked oxidoreductases"/>
    <property type="match status" value="1"/>
</dbReference>
<feature type="binding site" evidence="10">
    <location>
        <position position="174"/>
    </location>
    <ligand>
        <name>FMN</name>
        <dbReference type="ChEBI" id="CHEBI:58210"/>
    </ligand>
</feature>
<dbReference type="Pfam" id="PF01070">
    <property type="entry name" value="FMN_dh"/>
    <property type="match status" value="1"/>
</dbReference>
<evidence type="ECO:0000256" key="5">
    <source>
        <dbReference type="ARBA" id="ARBA00023002"/>
    </source>
</evidence>
<dbReference type="InterPro" id="IPR037396">
    <property type="entry name" value="FMN_HAD"/>
</dbReference>
<evidence type="ECO:0000313" key="15">
    <source>
        <dbReference type="EnsemblMetazoa" id="KAF7495945.1"/>
    </source>
</evidence>
<feature type="binding site" evidence="10">
    <location>
        <position position="255"/>
    </location>
    <ligand>
        <name>FMN</name>
        <dbReference type="ChEBI" id="CHEBI:58210"/>
    </ligand>
</feature>
<dbReference type="Gene3D" id="3.20.20.70">
    <property type="entry name" value="Aldolase class I"/>
    <property type="match status" value="1"/>
</dbReference>
<feature type="active site" description="Proton acceptor" evidence="9">
    <location>
        <position position="279"/>
    </location>
</feature>
<gene>
    <name evidence="14" type="ORF">QR98_0097070</name>
    <name evidence="13" type="ORF">SSS_6321</name>
</gene>
<evidence type="ECO:0000256" key="6">
    <source>
        <dbReference type="ARBA" id="ARBA00024042"/>
    </source>
</evidence>
<dbReference type="PROSITE" id="PS51349">
    <property type="entry name" value="FMN_HYDROXY_ACID_DH_2"/>
    <property type="match status" value="1"/>
</dbReference>
<evidence type="ECO:0000259" key="12">
    <source>
        <dbReference type="PROSITE" id="PS51349"/>
    </source>
</evidence>
<feature type="binding site" evidence="10">
    <location>
        <position position="41"/>
    </location>
    <ligand>
        <name>glyoxylate</name>
        <dbReference type="ChEBI" id="CHEBI:36655"/>
    </ligand>
</feature>
<dbReference type="Proteomes" id="UP000070412">
    <property type="component" value="Unassembled WGS sequence"/>
</dbReference>
<organism evidence="14 17">
    <name type="scientific">Sarcoptes scabiei</name>
    <name type="common">Itch mite</name>
    <name type="synonym">Acarus scabiei</name>
    <dbReference type="NCBI Taxonomy" id="52283"/>
    <lineage>
        <taxon>Eukaryota</taxon>
        <taxon>Metazoa</taxon>
        <taxon>Ecdysozoa</taxon>
        <taxon>Arthropoda</taxon>
        <taxon>Chelicerata</taxon>
        <taxon>Arachnida</taxon>
        <taxon>Acari</taxon>
        <taxon>Acariformes</taxon>
        <taxon>Sarcoptiformes</taxon>
        <taxon>Astigmata</taxon>
        <taxon>Psoroptidia</taxon>
        <taxon>Sarcoptoidea</taxon>
        <taxon>Sarcoptidae</taxon>
        <taxon>Sarcoptinae</taxon>
        <taxon>Sarcoptes</taxon>
    </lineage>
</organism>
<dbReference type="VEuPathDB" id="VectorBase:SSCA010158"/>
<feature type="binding site" evidence="10">
    <location>
        <position position="146"/>
    </location>
    <ligand>
        <name>FMN</name>
        <dbReference type="ChEBI" id="CHEBI:58210"/>
    </ligand>
</feature>
<dbReference type="GO" id="GO:0005777">
    <property type="term" value="C:peroxisome"/>
    <property type="evidence" value="ECO:0007669"/>
    <property type="project" value="UniProtKB-ARBA"/>
</dbReference>
<accession>A0A132AJY7</accession>
<evidence type="ECO:0000313" key="13">
    <source>
        <dbReference type="EMBL" id="KAF7495945.1"/>
    </source>
</evidence>
<feature type="binding site" evidence="10">
    <location>
        <position position="148"/>
    </location>
    <ligand>
        <name>glyoxylate</name>
        <dbReference type="ChEBI" id="CHEBI:36655"/>
    </ligand>
</feature>
<evidence type="ECO:0000256" key="9">
    <source>
        <dbReference type="PIRSR" id="PIRSR000138-1"/>
    </source>
</evidence>
<feature type="binding site" evidence="10">
    <location>
        <position position="183"/>
    </location>
    <ligand>
        <name>glyoxylate</name>
        <dbReference type="ChEBI" id="CHEBI:36655"/>
    </ligand>
</feature>
<keyword evidence="4 10" id="KW-0288">FMN</keyword>
<dbReference type="PROSITE" id="PS00557">
    <property type="entry name" value="FMN_HYDROXY_ACID_DH_1"/>
    <property type="match status" value="1"/>
</dbReference>
<reference evidence="14 17" key="1">
    <citation type="journal article" date="2015" name="Parasit. Vectors">
        <title>Draft genome of the scabies mite.</title>
        <authorList>
            <person name="Rider S.D.Jr."/>
            <person name="Morgan M.S."/>
            <person name="Arlian L.G."/>
        </authorList>
    </citation>
    <scope>NUCLEOTIDE SEQUENCE [LARGE SCALE GENOMIC DNA]</scope>
    <source>
        <strain evidence="14">Arlian Lab</strain>
    </source>
</reference>
<dbReference type="PANTHER" id="PTHR10578:SF107">
    <property type="entry name" value="2-HYDROXYACID OXIDASE 1"/>
    <property type="match status" value="1"/>
</dbReference>
<feature type="binding site" evidence="10">
    <location>
        <begin position="95"/>
        <end position="97"/>
    </location>
    <ligand>
        <name>FMN</name>
        <dbReference type="ChEBI" id="CHEBI:58210"/>
    </ligand>
</feature>
<feature type="compositionally biased region" description="Basic and acidic residues" evidence="11">
    <location>
        <begin position="1"/>
        <end position="11"/>
    </location>
</feature>
<dbReference type="InterPro" id="IPR000262">
    <property type="entry name" value="FMN-dep_DH"/>
</dbReference>
<protein>
    <recommendedName>
        <fullName evidence="2">(S)-2-hydroxy-acid oxidase</fullName>
        <ecNumber evidence="2">1.1.3.15</ecNumber>
    </recommendedName>
</protein>
<dbReference type="PANTHER" id="PTHR10578">
    <property type="entry name" value="S -2-HYDROXY-ACID OXIDASE-RELATED"/>
    <property type="match status" value="1"/>
</dbReference>
<dbReference type="GO" id="GO:0003973">
    <property type="term" value="F:(S)-2-hydroxy-acid oxidase activity"/>
    <property type="evidence" value="ECO:0007669"/>
    <property type="project" value="UniProtKB-EC"/>
</dbReference>
<dbReference type="FunFam" id="3.20.20.70:FF:000056">
    <property type="entry name" value="hydroxyacid oxidase 2"/>
    <property type="match status" value="1"/>
</dbReference>
<dbReference type="GO" id="GO:0010181">
    <property type="term" value="F:FMN binding"/>
    <property type="evidence" value="ECO:0007669"/>
    <property type="project" value="InterPro"/>
</dbReference>
<evidence type="ECO:0000313" key="16">
    <source>
        <dbReference type="Proteomes" id="UP000070412"/>
    </source>
</evidence>
<reference evidence="13" key="3">
    <citation type="submission" date="2020-01" db="EMBL/GenBank/DDBJ databases">
        <authorList>
            <person name="Korhonen P.K.K."/>
            <person name="Guangxu M.G."/>
            <person name="Wang T.W."/>
            <person name="Stroehlein A.J.S."/>
            <person name="Young N.D."/>
            <person name="Ang C.-S.A."/>
            <person name="Fernando D.W.F."/>
            <person name="Lu H.L."/>
            <person name="Taylor S.T."/>
            <person name="Ehtesham M.E.M."/>
            <person name="Najaraj S.H.N."/>
            <person name="Harsha G.H.G."/>
            <person name="Madugundu A.M."/>
            <person name="Renuse S.R."/>
            <person name="Holt D.H."/>
            <person name="Pandey A.P."/>
            <person name="Papenfuss A.P."/>
            <person name="Gasser R.B.G."/>
            <person name="Fischer K.F."/>
        </authorList>
    </citation>
    <scope>NUCLEOTIDE SEQUENCE</scope>
    <source>
        <strain evidence="13">SSS_KF_BRIS2020</strain>
    </source>
</reference>
<name>A0A132AJY7_SARSC</name>
<evidence type="ECO:0000256" key="7">
    <source>
        <dbReference type="ARBA" id="ARBA00029325"/>
    </source>
</evidence>